<dbReference type="SUPFAM" id="SSF48097">
    <property type="entry name" value="Regulator of G-protein signaling, RGS"/>
    <property type="match status" value="1"/>
</dbReference>
<organism evidence="3 4">
    <name type="scientific">Reticulomyxa filosa</name>
    <dbReference type="NCBI Taxonomy" id="46433"/>
    <lineage>
        <taxon>Eukaryota</taxon>
        <taxon>Sar</taxon>
        <taxon>Rhizaria</taxon>
        <taxon>Retaria</taxon>
        <taxon>Foraminifera</taxon>
        <taxon>Monothalamids</taxon>
        <taxon>Reticulomyxidae</taxon>
        <taxon>Reticulomyxa</taxon>
    </lineage>
</organism>
<dbReference type="AlphaFoldDB" id="X6N657"/>
<proteinExistence type="predicted"/>
<accession>X6N657</accession>
<comment type="caution">
    <text evidence="3">The sequence shown here is derived from an EMBL/GenBank/DDBJ whole genome shotgun (WGS) entry which is preliminary data.</text>
</comment>
<name>X6N657_RETFI</name>
<reference evidence="3 4" key="1">
    <citation type="journal article" date="2013" name="Curr. Biol.">
        <title>The Genome of the Foraminiferan Reticulomyxa filosa.</title>
        <authorList>
            <person name="Glockner G."/>
            <person name="Hulsmann N."/>
            <person name="Schleicher M."/>
            <person name="Noegel A.A."/>
            <person name="Eichinger L."/>
            <person name="Gallinger C."/>
            <person name="Pawlowski J."/>
            <person name="Sierra R."/>
            <person name="Euteneuer U."/>
            <person name="Pillet L."/>
            <person name="Moustafa A."/>
            <person name="Platzer M."/>
            <person name="Groth M."/>
            <person name="Szafranski K."/>
            <person name="Schliwa M."/>
        </authorList>
    </citation>
    <scope>NUCLEOTIDE SEQUENCE [LARGE SCALE GENOMIC DNA]</scope>
</reference>
<feature type="transmembrane region" description="Helical" evidence="1">
    <location>
        <begin position="102"/>
        <end position="121"/>
    </location>
</feature>
<feature type="domain" description="RGS" evidence="2">
    <location>
        <begin position="275"/>
        <end position="305"/>
    </location>
</feature>
<evidence type="ECO:0000259" key="2">
    <source>
        <dbReference type="PROSITE" id="PS50132"/>
    </source>
</evidence>
<sequence>MFNFKTPYIKWFLWLSSSRLIHETLLIPRFWFLYYDWQLGKYLNCIEWKKKMYLGRHFSIGGNESNSIVSAEKQNINASPNTGNERGKWILRHRHMLGSTHIVLGVILIYFGGVFFISGFLRFTQNTFGFAVITAWSVSTTAALVLCGSRIVACQDLLEIQRELKMIVANCIIWPVVGAILLAFLKSPVDFQLWQMITTIGLHCVNVLIMLRPKDLYYRINYKNCRWLCVRSHYVSTYKFFLKHPSLGNEVIDLSPFPLEPANSIHSVEVNAQLSLDNVLADKNGFELFAAHLVKELSLENILFL</sequence>
<keyword evidence="1" id="KW-0812">Transmembrane</keyword>
<feature type="non-terminal residue" evidence="3">
    <location>
        <position position="305"/>
    </location>
</feature>
<evidence type="ECO:0000313" key="3">
    <source>
        <dbReference type="EMBL" id="ETO20792.1"/>
    </source>
</evidence>
<dbReference type="PROSITE" id="PS50132">
    <property type="entry name" value="RGS"/>
    <property type="match status" value="1"/>
</dbReference>
<dbReference type="InterPro" id="IPR016137">
    <property type="entry name" value="RGS"/>
</dbReference>
<feature type="transmembrane region" description="Helical" evidence="1">
    <location>
        <begin position="127"/>
        <end position="147"/>
    </location>
</feature>
<keyword evidence="1" id="KW-0472">Membrane</keyword>
<dbReference type="Proteomes" id="UP000023152">
    <property type="component" value="Unassembled WGS sequence"/>
</dbReference>
<dbReference type="EMBL" id="ASPP01012261">
    <property type="protein sequence ID" value="ETO20792.1"/>
    <property type="molecule type" value="Genomic_DNA"/>
</dbReference>
<gene>
    <name evidence="3" type="ORF">RFI_16427</name>
</gene>
<protein>
    <recommendedName>
        <fullName evidence="2">RGS domain-containing protein</fullName>
    </recommendedName>
</protein>
<keyword evidence="4" id="KW-1185">Reference proteome</keyword>
<dbReference type="InterPro" id="IPR036305">
    <property type="entry name" value="RGS_sf"/>
</dbReference>
<feature type="transmembrane region" description="Helical" evidence="1">
    <location>
        <begin position="167"/>
        <end position="185"/>
    </location>
</feature>
<evidence type="ECO:0000313" key="4">
    <source>
        <dbReference type="Proteomes" id="UP000023152"/>
    </source>
</evidence>
<feature type="transmembrane region" description="Helical" evidence="1">
    <location>
        <begin position="191"/>
        <end position="211"/>
    </location>
</feature>
<keyword evidence="1" id="KW-1133">Transmembrane helix</keyword>
<evidence type="ECO:0000256" key="1">
    <source>
        <dbReference type="SAM" id="Phobius"/>
    </source>
</evidence>